<protein>
    <submittedName>
        <fullName evidence="2">PTS system, glucitol/sorbitol-specific IIA component</fullName>
    </submittedName>
</protein>
<comment type="caution">
    <text evidence="2">The sequence shown here is derived from an EMBL/GenBank/DDBJ whole genome shotgun (WGS) entry which is preliminary data.</text>
</comment>
<dbReference type="RefSeq" id="WP_068163642.1">
    <property type="nucleotide sequence ID" value="NZ_JXJX01000010.1"/>
</dbReference>
<dbReference type="AlphaFoldDB" id="A0A2A5RXW1"/>
<dbReference type="GO" id="GO:0016301">
    <property type="term" value="F:kinase activity"/>
    <property type="evidence" value="ECO:0007669"/>
    <property type="project" value="TreeGrafter"/>
</dbReference>
<keyword evidence="3" id="KW-1185">Reference proteome</keyword>
<dbReference type="STRING" id="1348632.GCA_001591745_01411"/>
<evidence type="ECO:0000313" key="2">
    <source>
        <dbReference type="EMBL" id="PCS06077.1"/>
    </source>
</evidence>
<dbReference type="PANTHER" id="PTHR40398:SF1">
    <property type="entry name" value="PTS SYSTEM GLUCITOL_SORBITOL-SPECIFIC EIIA COMPONENT"/>
    <property type="match status" value="1"/>
</dbReference>
<dbReference type="OrthoDB" id="5113885at2"/>
<dbReference type="InterPro" id="IPR036665">
    <property type="entry name" value="PTS_IIA_glucitol/sorbitol_sf"/>
</dbReference>
<sequence length="118" mass="12793">MSVFETKVQAIGSEAALFKEDNMLILFGDNAPEGLKDYAYQIIMNQAKEDITTDMVLSICQTSFVITAVGNLVTKNLNQLGHITMSFTGDSTANLPGTLYLEAKEIPEITEGTEIAIA</sequence>
<dbReference type="PROSITE" id="PS51097">
    <property type="entry name" value="PTS_EIIA_TYPE_5"/>
    <property type="match status" value="1"/>
</dbReference>
<organism evidence="2 3">
    <name type="scientific">Pseudolactococcus plantarum</name>
    <dbReference type="NCBI Taxonomy" id="1365"/>
    <lineage>
        <taxon>Bacteria</taxon>
        <taxon>Bacillati</taxon>
        <taxon>Bacillota</taxon>
        <taxon>Bacilli</taxon>
        <taxon>Lactobacillales</taxon>
        <taxon>Streptococcaceae</taxon>
        <taxon>Pseudolactococcus</taxon>
    </lineage>
</organism>
<proteinExistence type="predicted"/>
<dbReference type="InterPro" id="IPR004716">
    <property type="entry name" value="PTS_IIA_glucitol/sorbitol-sp"/>
</dbReference>
<dbReference type="GO" id="GO:0009401">
    <property type="term" value="P:phosphoenolpyruvate-dependent sugar phosphotransferase system"/>
    <property type="evidence" value="ECO:0007669"/>
    <property type="project" value="InterPro"/>
</dbReference>
<dbReference type="Proteomes" id="UP000242246">
    <property type="component" value="Unassembled WGS sequence"/>
</dbReference>
<dbReference type="Gene3D" id="2.40.33.40">
    <property type="entry name" value="Phosphotransferase system, glucitol/sorbitol-specific IIA component"/>
    <property type="match status" value="1"/>
</dbReference>
<comment type="caution">
    <text evidence="1">Lacks conserved residue(s) required for the propagation of feature annotation.</text>
</comment>
<accession>A0A2A5RXW1</accession>
<evidence type="ECO:0000256" key="1">
    <source>
        <dbReference type="PROSITE-ProRule" id="PRU00420"/>
    </source>
</evidence>
<dbReference type="PANTHER" id="PTHR40398">
    <property type="entry name" value="PTS SYSTEM GLUCITOL/SORBITOL-SPECIFIC EIIA COMPONENT"/>
    <property type="match status" value="1"/>
</dbReference>
<reference evidence="2 3" key="1">
    <citation type="submission" date="2014-12" db="EMBL/GenBank/DDBJ databases">
        <title>Draft genome sequences of 10 type strains of Lactococcus.</title>
        <authorList>
            <person name="Sun Z."/>
            <person name="Zhong Z."/>
            <person name="Liu W."/>
            <person name="Zhang W."/>
            <person name="Zhang H."/>
        </authorList>
    </citation>
    <scope>NUCLEOTIDE SEQUENCE [LARGE SCALE GENOMIC DNA]</scope>
    <source>
        <strain evidence="2 3">DSM 20686</strain>
    </source>
</reference>
<dbReference type="GO" id="GO:0005737">
    <property type="term" value="C:cytoplasm"/>
    <property type="evidence" value="ECO:0007669"/>
    <property type="project" value="InterPro"/>
</dbReference>
<dbReference type="Pfam" id="PF03829">
    <property type="entry name" value="PTSIIA_gutA"/>
    <property type="match status" value="1"/>
</dbReference>
<dbReference type="SUPFAM" id="SSF141530">
    <property type="entry name" value="PTSIIA/GutA-like"/>
    <property type="match status" value="1"/>
</dbReference>
<evidence type="ECO:0000313" key="3">
    <source>
        <dbReference type="Proteomes" id="UP000242246"/>
    </source>
</evidence>
<name>A0A2A5RXW1_9LACT</name>
<gene>
    <name evidence="2" type="ORF">RU87_GL000273</name>
</gene>
<dbReference type="GO" id="GO:0008982">
    <property type="term" value="F:protein-N(PI)-phosphohistidine-sugar phosphotransferase activity"/>
    <property type="evidence" value="ECO:0007669"/>
    <property type="project" value="InterPro"/>
</dbReference>
<dbReference type="EMBL" id="JXJX01000010">
    <property type="protein sequence ID" value="PCS06077.1"/>
    <property type="molecule type" value="Genomic_DNA"/>
</dbReference>